<keyword evidence="1" id="KW-1133">Transmembrane helix</keyword>
<keyword evidence="1" id="KW-0472">Membrane</keyword>
<reference evidence="3" key="1">
    <citation type="submission" date="2016-11" db="UniProtKB">
        <authorList>
            <consortium name="WormBaseParasite"/>
        </authorList>
    </citation>
    <scope>IDENTIFICATION</scope>
</reference>
<dbReference type="AlphaFoldDB" id="A0A1I7WUJ2"/>
<accession>A0A1I7WUJ2</accession>
<feature type="transmembrane region" description="Helical" evidence="1">
    <location>
        <begin position="49"/>
        <end position="68"/>
    </location>
</feature>
<feature type="transmembrane region" description="Helical" evidence="1">
    <location>
        <begin position="128"/>
        <end position="151"/>
    </location>
</feature>
<feature type="transmembrane region" description="Helical" evidence="1">
    <location>
        <begin position="100"/>
        <end position="122"/>
    </location>
</feature>
<evidence type="ECO:0000256" key="1">
    <source>
        <dbReference type="SAM" id="Phobius"/>
    </source>
</evidence>
<evidence type="ECO:0000313" key="3">
    <source>
        <dbReference type="WBParaSite" id="Hba_08839"/>
    </source>
</evidence>
<proteinExistence type="predicted"/>
<dbReference type="WBParaSite" id="Hba_08839">
    <property type="protein sequence ID" value="Hba_08839"/>
    <property type="gene ID" value="Hba_08839"/>
</dbReference>
<evidence type="ECO:0000313" key="2">
    <source>
        <dbReference type="Proteomes" id="UP000095283"/>
    </source>
</evidence>
<keyword evidence="1" id="KW-0812">Transmembrane</keyword>
<keyword evidence="2" id="KW-1185">Reference proteome</keyword>
<sequence>MPFLKIDFSNYNSSDALQKELEQRVWIVLISALLFIGALIASYNAEPVYFSLYCWGIIDFSFLIYWNLSRKEVDFFKQLMRSSTGVGILRKTKKNVMVKNLATSLSLVVAICTIIILSISLFDQSLAKIFFSIISLATVIFCLPGANCAVFSHITQLSSEFFVIANDFHQDGNTYQIAVSKHYVHAHCQLIKLFNSVRKPLSSAISLRASIVELRYLMLELLSGDKALHDQVWSI</sequence>
<organism evidence="2 3">
    <name type="scientific">Heterorhabditis bacteriophora</name>
    <name type="common">Entomopathogenic nematode worm</name>
    <dbReference type="NCBI Taxonomy" id="37862"/>
    <lineage>
        <taxon>Eukaryota</taxon>
        <taxon>Metazoa</taxon>
        <taxon>Ecdysozoa</taxon>
        <taxon>Nematoda</taxon>
        <taxon>Chromadorea</taxon>
        <taxon>Rhabditida</taxon>
        <taxon>Rhabditina</taxon>
        <taxon>Rhabditomorpha</taxon>
        <taxon>Strongyloidea</taxon>
        <taxon>Heterorhabditidae</taxon>
        <taxon>Heterorhabditis</taxon>
    </lineage>
</organism>
<dbReference type="Proteomes" id="UP000095283">
    <property type="component" value="Unplaced"/>
</dbReference>
<protein>
    <submittedName>
        <fullName evidence="3">Inner membrane protein</fullName>
    </submittedName>
</protein>
<feature type="transmembrane region" description="Helical" evidence="1">
    <location>
        <begin position="25"/>
        <end position="43"/>
    </location>
</feature>
<name>A0A1I7WUJ2_HETBA</name>